<evidence type="ECO:0000313" key="1">
    <source>
        <dbReference type="Proteomes" id="UP000694941"/>
    </source>
</evidence>
<gene>
    <name evidence="2" type="primary">LOC106462243</name>
</gene>
<dbReference type="PANTHER" id="PTHR28532:SF1">
    <property type="entry name" value="ORAL CANCER OVEREXPRESSED 1"/>
    <property type="match status" value="1"/>
</dbReference>
<accession>A0ABM1B9K0</accession>
<evidence type="ECO:0000313" key="2">
    <source>
        <dbReference type="RefSeq" id="XP_013777597.1"/>
    </source>
</evidence>
<organism evidence="1 2">
    <name type="scientific">Limulus polyphemus</name>
    <name type="common">Atlantic horseshoe crab</name>
    <dbReference type="NCBI Taxonomy" id="6850"/>
    <lineage>
        <taxon>Eukaryota</taxon>
        <taxon>Metazoa</taxon>
        <taxon>Ecdysozoa</taxon>
        <taxon>Arthropoda</taxon>
        <taxon>Chelicerata</taxon>
        <taxon>Merostomata</taxon>
        <taxon>Xiphosura</taxon>
        <taxon>Limulidae</taxon>
        <taxon>Limulus</taxon>
    </lineage>
</organism>
<sequence length="139" mass="16087">MERDFNDVLNDIVFADNRYRQMGFTRGFSLGEEAGWREGYTLGLQKGAQLASELGFYQGFVHAWITVLEKDETTKQRKLVALRSLLEMTKSFPKTNVPDQDFVERIQKIRAKFKQVLSLLDVNSSCDPEPEDERPEMSF</sequence>
<dbReference type="InterPro" id="IPR052436">
    <property type="entry name" value="LTO1_adapter"/>
</dbReference>
<keyword evidence="1" id="KW-1185">Reference proteome</keyword>
<dbReference type="RefSeq" id="XP_013777597.1">
    <property type="nucleotide sequence ID" value="XM_013922143.2"/>
</dbReference>
<dbReference type="Proteomes" id="UP000694941">
    <property type="component" value="Unplaced"/>
</dbReference>
<name>A0ABM1B9K0_LIMPO</name>
<reference evidence="2" key="1">
    <citation type="submission" date="2025-08" db="UniProtKB">
        <authorList>
            <consortium name="RefSeq"/>
        </authorList>
    </citation>
    <scope>IDENTIFICATION</scope>
    <source>
        <tissue evidence="2">Muscle</tissue>
    </source>
</reference>
<proteinExistence type="predicted"/>
<dbReference type="PANTHER" id="PTHR28532">
    <property type="entry name" value="GEO13458P1"/>
    <property type="match status" value="1"/>
</dbReference>
<protein>
    <submittedName>
        <fullName evidence="2">Protein ORAOV1 homolog isoform X1</fullName>
    </submittedName>
</protein>
<dbReference type="GeneID" id="106462243"/>